<comment type="catalytic activity">
    <reaction evidence="9">
        <text>malonyl-[ACP] + acetyl-CoA + H(+) = 3-oxobutanoyl-[ACP] + CO2 + CoA</text>
        <dbReference type="Rhea" id="RHEA:12080"/>
        <dbReference type="Rhea" id="RHEA-COMP:9623"/>
        <dbReference type="Rhea" id="RHEA-COMP:9625"/>
        <dbReference type="ChEBI" id="CHEBI:15378"/>
        <dbReference type="ChEBI" id="CHEBI:16526"/>
        <dbReference type="ChEBI" id="CHEBI:57287"/>
        <dbReference type="ChEBI" id="CHEBI:57288"/>
        <dbReference type="ChEBI" id="CHEBI:78449"/>
        <dbReference type="ChEBI" id="CHEBI:78450"/>
        <dbReference type="EC" id="2.3.1.180"/>
    </reaction>
</comment>
<dbReference type="Gene3D" id="3.40.47.10">
    <property type="match status" value="1"/>
</dbReference>
<protein>
    <recommendedName>
        <fullName evidence="3">beta-ketoacyl-[acyl-carrier-protein] synthase III</fullName>
        <ecNumber evidence="3">2.3.1.180</ecNumber>
    </recommendedName>
</protein>
<evidence type="ECO:0000256" key="5">
    <source>
        <dbReference type="ARBA" id="ARBA00022679"/>
    </source>
</evidence>
<dbReference type="EMBL" id="OU503058">
    <property type="protein sequence ID" value="CAI9787454.1"/>
    <property type="molecule type" value="Genomic_DNA"/>
</dbReference>
<dbReference type="GO" id="GO:0009507">
    <property type="term" value="C:chloroplast"/>
    <property type="evidence" value="ECO:0007669"/>
    <property type="project" value="TreeGrafter"/>
</dbReference>
<keyword evidence="7" id="KW-0443">Lipid metabolism</keyword>
<comment type="similarity">
    <text evidence="2">Belongs to the thiolase-like superfamily. FabH family.</text>
</comment>
<keyword evidence="6" id="KW-0276">Fatty acid metabolism</keyword>
<evidence type="ECO:0000256" key="3">
    <source>
        <dbReference type="ARBA" id="ARBA00012333"/>
    </source>
</evidence>
<evidence type="ECO:0000256" key="8">
    <source>
        <dbReference type="ARBA" id="ARBA00023160"/>
    </source>
</evidence>
<keyword evidence="4" id="KW-0444">Lipid biosynthesis</keyword>
<dbReference type="GO" id="GO:0004315">
    <property type="term" value="F:3-oxoacyl-[acyl-carrier-protein] synthase activity"/>
    <property type="evidence" value="ECO:0007669"/>
    <property type="project" value="InterPro"/>
</dbReference>
<feature type="domain" description="Beta-ketoacyl-[acyl-carrier-protein] synthase III C-terminal" evidence="11">
    <location>
        <begin position="310"/>
        <end position="399"/>
    </location>
</feature>
<dbReference type="PANTHER" id="PTHR43091">
    <property type="entry name" value="3-OXOACYL-[ACYL-CARRIER-PROTEIN] SYNTHASE"/>
    <property type="match status" value="1"/>
</dbReference>
<feature type="domain" description="Beta-ketoacyl-[acyl-carrier-protein] synthase III N-terminal" evidence="12">
    <location>
        <begin position="170"/>
        <end position="249"/>
    </location>
</feature>
<dbReference type="InterPro" id="IPR013747">
    <property type="entry name" value="ACP_syn_III_C"/>
</dbReference>
<evidence type="ECO:0000256" key="9">
    <source>
        <dbReference type="ARBA" id="ARBA00052419"/>
    </source>
</evidence>
<reference evidence="13" key="1">
    <citation type="submission" date="2023-05" db="EMBL/GenBank/DDBJ databases">
        <authorList>
            <person name="Huff M."/>
        </authorList>
    </citation>
    <scope>NUCLEOTIDE SEQUENCE</scope>
</reference>
<evidence type="ECO:0000256" key="10">
    <source>
        <dbReference type="ARBA" id="ARBA00057449"/>
    </source>
</evidence>
<evidence type="ECO:0000256" key="1">
    <source>
        <dbReference type="ARBA" id="ARBA00005194"/>
    </source>
</evidence>
<dbReference type="PANTHER" id="PTHR43091:SF1">
    <property type="entry name" value="BETA-KETOACYL-[ACYL-CARRIER-PROTEIN] SYNTHASE III, CHLOROPLASTIC"/>
    <property type="match status" value="1"/>
</dbReference>
<dbReference type="HAMAP" id="MF_01815">
    <property type="entry name" value="FabH"/>
    <property type="match status" value="1"/>
</dbReference>
<evidence type="ECO:0000313" key="14">
    <source>
        <dbReference type="Proteomes" id="UP000834106"/>
    </source>
</evidence>
<gene>
    <name evidence="13" type="ORF">FPE_LOCUS34884</name>
</gene>
<dbReference type="InterPro" id="IPR016039">
    <property type="entry name" value="Thiolase-like"/>
</dbReference>
<evidence type="ECO:0000256" key="4">
    <source>
        <dbReference type="ARBA" id="ARBA00022516"/>
    </source>
</evidence>
<dbReference type="Pfam" id="PF08541">
    <property type="entry name" value="ACP_syn_III_C"/>
    <property type="match status" value="1"/>
</dbReference>
<dbReference type="NCBIfam" id="TIGR00747">
    <property type="entry name" value="fabH"/>
    <property type="match status" value="1"/>
</dbReference>
<keyword evidence="14" id="KW-1185">Reference proteome</keyword>
<accession>A0AAD2AFK0</accession>
<evidence type="ECO:0000256" key="6">
    <source>
        <dbReference type="ARBA" id="ARBA00022832"/>
    </source>
</evidence>
<comment type="function">
    <text evidence="10">Catalyzes the condensation reaction of fatty acid synthesis by the addition to an acyl acceptor of two carbons from malonyl-ACP. KAS III catalyzes the first condensation reaction which initiates fatty acid synthesis and may therefore play a role in governing the total rate of fatty acid production. Possesses both acetoacetyl-ACP synthase and acetyl transacylase activities.</text>
</comment>
<dbReference type="FunFam" id="3.40.47.10:FF:000004">
    <property type="entry name" value="3-oxoacyl-[acyl-carrier-protein] synthase 3"/>
    <property type="match status" value="1"/>
</dbReference>
<evidence type="ECO:0000259" key="11">
    <source>
        <dbReference type="Pfam" id="PF08541"/>
    </source>
</evidence>
<name>A0AAD2AFK0_9LAMI</name>
<dbReference type="GO" id="GO:0006633">
    <property type="term" value="P:fatty acid biosynthetic process"/>
    <property type="evidence" value="ECO:0007669"/>
    <property type="project" value="UniProtKB-KW"/>
</dbReference>
<evidence type="ECO:0000313" key="13">
    <source>
        <dbReference type="EMBL" id="CAI9787454.1"/>
    </source>
</evidence>
<organism evidence="13 14">
    <name type="scientific">Fraxinus pennsylvanica</name>
    <dbReference type="NCBI Taxonomy" id="56036"/>
    <lineage>
        <taxon>Eukaryota</taxon>
        <taxon>Viridiplantae</taxon>
        <taxon>Streptophyta</taxon>
        <taxon>Embryophyta</taxon>
        <taxon>Tracheophyta</taxon>
        <taxon>Spermatophyta</taxon>
        <taxon>Magnoliopsida</taxon>
        <taxon>eudicotyledons</taxon>
        <taxon>Gunneridae</taxon>
        <taxon>Pentapetalae</taxon>
        <taxon>asterids</taxon>
        <taxon>lamiids</taxon>
        <taxon>Lamiales</taxon>
        <taxon>Oleaceae</taxon>
        <taxon>Oleeae</taxon>
        <taxon>Fraxinus</taxon>
    </lineage>
</organism>
<dbReference type="GO" id="GO:0033818">
    <property type="term" value="F:beta-ketoacyl-acyl-carrier-protein synthase III activity"/>
    <property type="evidence" value="ECO:0007669"/>
    <property type="project" value="UniProtKB-EC"/>
</dbReference>
<evidence type="ECO:0000256" key="7">
    <source>
        <dbReference type="ARBA" id="ARBA00023098"/>
    </source>
</evidence>
<dbReference type="Pfam" id="PF08545">
    <property type="entry name" value="ACP_syn_III"/>
    <property type="match status" value="1"/>
</dbReference>
<dbReference type="InterPro" id="IPR013751">
    <property type="entry name" value="ACP_syn_III_N"/>
</dbReference>
<proteinExistence type="inferred from homology"/>
<dbReference type="InterPro" id="IPR004655">
    <property type="entry name" value="FabH"/>
</dbReference>
<sequence length="400" mass="42467">MASASGLYTPTVPTVRRRFTPSIGIYQSGFWFSEGVSKRILCSSTVQGADKLSPSESRVPRLVSRGCKLVGCGSAVPGLQISNDDLAKMVDTNDEWISIRTGIRNRRVLSGKDSLTALAAEAAKKALEMAKVDPDDVDLVLMCTSTPEDLFGSAPQIQKVLGFKNNPLAYDITAACSGFVLGLVSAACHIRGGGFKNVLVIGADALSRYVDWTDRGSCILFGDAAGAVLAQACDSEEDGLFAFDLHSDGEGQRHLKATIKENETDHVLGTNGSAVGFPPKISSYSCIQMNGKEVFRFAVRAVPQSIEYALEKAGLTGSNIDWLLLHQANQRIIDAVATRLEVPSERVLSNLVNYGNTSAASIPLALDEAVRSGKVRAGHTIAAAGFGAGLTWGSAIIRWG</sequence>
<keyword evidence="5" id="KW-0808">Transferase</keyword>
<dbReference type="CDD" id="cd00830">
    <property type="entry name" value="KAS_III"/>
    <property type="match status" value="1"/>
</dbReference>
<dbReference type="NCBIfam" id="NF006829">
    <property type="entry name" value="PRK09352.1"/>
    <property type="match status" value="1"/>
</dbReference>
<evidence type="ECO:0000259" key="12">
    <source>
        <dbReference type="Pfam" id="PF08545"/>
    </source>
</evidence>
<dbReference type="EC" id="2.3.1.180" evidence="3"/>
<comment type="pathway">
    <text evidence="1">Lipid metabolism; fatty acid biosynthesis.</text>
</comment>
<evidence type="ECO:0000256" key="2">
    <source>
        <dbReference type="ARBA" id="ARBA00008642"/>
    </source>
</evidence>
<dbReference type="AlphaFoldDB" id="A0AAD2AFK0"/>
<keyword evidence="8" id="KW-0275">Fatty acid biosynthesis</keyword>
<dbReference type="Proteomes" id="UP000834106">
    <property type="component" value="Chromosome 23"/>
</dbReference>
<dbReference type="SUPFAM" id="SSF53901">
    <property type="entry name" value="Thiolase-like"/>
    <property type="match status" value="1"/>
</dbReference>